<evidence type="ECO:0000256" key="1">
    <source>
        <dbReference type="SAM" id="MobiDB-lite"/>
    </source>
</evidence>
<proteinExistence type="predicted"/>
<dbReference type="Proteomes" id="UP000634136">
    <property type="component" value="Unassembled WGS sequence"/>
</dbReference>
<dbReference type="EMBL" id="JAAIUW010000003">
    <property type="protein sequence ID" value="KAF7839876.1"/>
    <property type="molecule type" value="Genomic_DNA"/>
</dbReference>
<comment type="caution">
    <text evidence="2">The sequence shown here is derived from an EMBL/GenBank/DDBJ whole genome shotgun (WGS) entry which is preliminary data.</text>
</comment>
<dbReference type="AlphaFoldDB" id="A0A835CEJ9"/>
<keyword evidence="3" id="KW-1185">Reference proteome</keyword>
<feature type="compositionally biased region" description="Basic and acidic residues" evidence="1">
    <location>
        <begin position="1"/>
        <end position="17"/>
    </location>
</feature>
<gene>
    <name evidence="2" type="ORF">G2W53_008358</name>
</gene>
<evidence type="ECO:0000313" key="3">
    <source>
        <dbReference type="Proteomes" id="UP000634136"/>
    </source>
</evidence>
<protein>
    <submittedName>
        <fullName evidence="2">Uncharacterized protein</fullName>
    </submittedName>
</protein>
<evidence type="ECO:0000313" key="2">
    <source>
        <dbReference type="EMBL" id="KAF7839876.1"/>
    </source>
</evidence>
<accession>A0A835CEJ9</accession>
<name>A0A835CEJ9_9FABA</name>
<organism evidence="2 3">
    <name type="scientific">Senna tora</name>
    <dbReference type="NCBI Taxonomy" id="362788"/>
    <lineage>
        <taxon>Eukaryota</taxon>
        <taxon>Viridiplantae</taxon>
        <taxon>Streptophyta</taxon>
        <taxon>Embryophyta</taxon>
        <taxon>Tracheophyta</taxon>
        <taxon>Spermatophyta</taxon>
        <taxon>Magnoliopsida</taxon>
        <taxon>eudicotyledons</taxon>
        <taxon>Gunneridae</taxon>
        <taxon>Pentapetalae</taxon>
        <taxon>rosids</taxon>
        <taxon>fabids</taxon>
        <taxon>Fabales</taxon>
        <taxon>Fabaceae</taxon>
        <taxon>Caesalpinioideae</taxon>
        <taxon>Cassia clade</taxon>
        <taxon>Senna</taxon>
    </lineage>
</organism>
<feature type="region of interest" description="Disordered" evidence="1">
    <location>
        <begin position="1"/>
        <end position="100"/>
    </location>
</feature>
<feature type="compositionally biased region" description="Polar residues" evidence="1">
    <location>
        <begin position="61"/>
        <end position="82"/>
    </location>
</feature>
<reference evidence="2" key="1">
    <citation type="submission" date="2020-09" db="EMBL/GenBank/DDBJ databases">
        <title>Genome-Enabled Discovery of Anthraquinone Biosynthesis in Senna tora.</title>
        <authorList>
            <person name="Kang S.-H."/>
            <person name="Pandey R.P."/>
            <person name="Lee C.-M."/>
            <person name="Sim J.-S."/>
            <person name="Jeong J.-T."/>
            <person name="Choi B.-S."/>
            <person name="Jung M."/>
            <person name="Ginzburg D."/>
            <person name="Zhao K."/>
            <person name="Won S.Y."/>
            <person name="Oh T.-J."/>
            <person name="Yu Y."/>
            <person name="Kim N.-H."/>
            <person name="Lee O.R."/>
            <person name="Lee T.-H."/>
            <person name="Bashyal P."/>
            <person name="Kim T.-S."/>
            <person name="Lee W.-H."/>
            <person name="Kawkins C."/>
            <person name="Kim C.-K."/>
            <person name="Kim J.S."/>
            <person name="Ahn B.O."/>
            <person name="Rhee S.Y."/>
            <person name="Sohng J.K."/>
        </authorList>
    </citation>
    <scope>NUCLEOTIDE SEQUENCE</scope>
    <source>
        <tissue evidence="2">Leaf</tissue>
    </source>
</reference>
<sequence>MHLNRDTKQGYNHDSRESTSAPDSDPLPNARLDQPASELSRPPSLGVAQGLRQHHTPGDISLNNDPSDLGNLNFSSPNSNTYKVPHLPPQQGYPYGAIPYQPWPTGRTPYSSFKAMPTHPAQSPWQGMDFAAKECQPRDGKIVSLSGATDDHVDGGAMGIFFSNEGDGPFK</sequence>